<comment type="subunit">
    <text evidence="7">Part of the 30S ribosomal subunit. Forms a loose heterodimer with protein S19. Forms two bridges to the 50S subunit in the 70S ribosome.</text>
</comment>
<dbReference type="PATRIC" id="fig|1618392.3.peg.137"/>
<dbReference type="Gene3D" id="4.10.910.10">
    <property type="entry name" value="30s ribosomal protein s13, domain 2"/>
    <property type="match status" value="1"/>
</dbReference>
<accession>A0A0G1HS91</accession>
<dbReference type="InterPro" id="IPR010979">
    <property type="entry name" value="Ribosomal_uS13-like_H2TH"/>
</dbReference>
<evidence type="ECO:0000256" key="7">
    <source>
        <dbReference type="HAMAP-Rule" id="MF_01315"/>
    </source>
</evidence>
<keyword evidence="3 7" id="KW-0694">RNA-binding</keyword>
<comment type="function">
    <text evidence="7">Located at the top of the head of the 30S subunit, it contacts several helices of the 16S rRNA. In the 70S ribosome it contacts the 23S rRNA (bridge B1a) and protein L5 of the 50S subunit (bridge B1b), connecting the 2 subunits; these bridges are implicated in subunit movement. Contacts the tRNAs in the A and P-sites.</text>
</comment>
<keyword evidence="5 7" id="KW-0687">Ribonucleoprotein</keyword>
<sequence>MPRLSGIDIPNEKRIDISLTYIYGIGEKVAHDILKIAKVDPSIRTKNLTGEELKNIQAAIETMPTEGELRKVIRDNIETLKRIQAYRGVRHSMGLPVRGQRTRTNARTRKGKRKTIGAISKEAATPAATPSKAAPAKATTAKK</sequence>
<dbReference type="AlphaFoldDB" id="A0A0G1HS91"/>
<dbReference type="InterPro" id="IPR019980">
    <property type="entry name" value="Ribosomal_uS13_bac-type"/>
</dbReference>
<keyword evidence="4 7" id="KW-0689">Ribosomal protein</keyword>
<dbReference type="PROSITE" id="PS50159">
    <property type="entry name" value="RIBOSOMAL_S13_2"/>
    <property type="match status" value="1"/>
</dbReference>
<dbReference type="PROSITE" id="PS00646">
    <property type="entry name" value="RIBOSOMAL_S13_1"/>
    <property type="match status" value="1"/>
</dbReference>
<dbReference type="SUPFAM" id="SSF46946">
    <property type="entry name" value="S13-like H2TH domain"/>
    <property type="match status" value="1"/>
</dbReference>
<dbReference type="FunFam" id="1.10.8.50:FF:000001">
    <property type="entry name" value="30S ribosomal protein S13"/>
    <property type="match status" value="1"/>
</dbReference>
<dbReference type="InterPro" id="IPR001892">
    <property type="entry name" value="Ribosomal_uS13"/>
</dbReference>
<evidence type="ECO:0000256" key="2">
    <source>
        <dbReference type="ARBA" id="ARBA00022730"/>
    </source>
</evidence>
<dbReference type="HAMAP" id="MF_01315">
    <property type="entry name" value="Ribosomal_uS13"/>
    <property type="match status" value="1"/>
</dbReference>
<feature type="compositionally biased region" description="Basic residues" evidence="9">
    <location>
        <begin position="100"/>
        <end position="115"/>
    </location>
</feature>
<evidence type="ECO:0000313" key="10">
    <source>
        <dbReference type="EMBL" id="KKT49805.1"/>
    </source>
</evidence>
<dbReference type="STRING" id="1618392.UW41_C0002G0081"/>
<evidence type="ECO:0000256" key="8">
    <source>
        <dbReference type="RuleBase" id="RU003830"/>
    </source>
</evidence>
<dbReference type="PANTHER" id="PTHR10871">
    <property type="entry name" value="30S RIBOSOMAL PROTEIN S13/40S RIBOSOMAL PROTEIN S18"/>
    <property type="match status" value="1"/>
</dbReference>
<evidence type="ECO:0000256" key="5">
    <source>
        <dbReference type="ARBA" id="ARBA00023274"/>
    </source>
</evidence>
<dbReference type="Gene3D" id="1.10.8.50">
    <property type="match status" value="1"/>
</dbReference>
<keyword evidence="2 7" id="KW-0699">rRNA-binding</keyword>
<dbReference type="PANTHER" id="PTHR10871:SF1">
    <property type="entry name" value="SMALL RIBOSOMAL SUBUNIT PROTEIN US13M"/>
    <property type="match status" value="1"/>
</dbReference>
<protein>
    <recommendedName>
        <fullName evidence="6 7">Small ribosomal subunit protein uS13</fullName>
    </recommendedName>
</protein>
<dbReference type="Pfam" id="PF00416">
    <property type="entry name" value="Ribosomal_S13"/>
    <property type="match status" value="1"/>
</dbReference>
<reference evidence="10 11" key="1">
    <citation type="journal article" date="2015" name="Nature">
        <title>rRNA introns, odd ribosomes, and small enigmatic genomes across a large radiation of phyla.</title>
        <authorList>
            <person name="Brown C.T."/>
            <person name="Hug L.A."/>
            <person name="Thomas B.C."/>
            <person name="Sharon I."/>
            <person name="Castelle C.J."/>
            <person name="Singh A."/>
            <person name="Wilkins M.J."/>
            <person name="Williams K.H."/>
            <person name="Banfield J.F."/>
        </authorList>
    </citation>
    <scope>NUCLEOTIDE SEQUENCE [LARGE SCALE GENOMIC DNA]</scope>
</reference>
<dbReference type="GO" id="GO:0000049">
    <property type="term" value="F:tRNA binding"/>
    <property type="evidence" value="ECO:0007669"/>
    <property type="project" value="UniProtKB-UniRule"/>
</dbReference>
<evidence type="ECO:0000256" key="6">
    <source>
        <dbReference type="ARBA" id="ARBA00035166"/>
    </source>
</evidence>
<evidence type="ECO:0000256" key="4">
    <source>
        <dbReference type="ARBA" id="ARBA00022980"/>
    </source>
</evidence>
<dbReference type="EMBL" id="LCIE01000002">
    <property type="protein sequence ID" value="KKT49805.1"/>
    <property type="molecule type" value="Genomic_DNA"/>
</dbReference>
<dbReference type="GO" id="GO:0005829">
    <property type="term" value="C:cytosol"/>
    <property type="evidence" value="ECO:0007669"/>
    <property type="project" value="TreeGrafter"/>
</dbReference>
<dbReference type="InterPro" id="IPR018269">
    <property type="entry name" value="Ribosomal_uS13_CS"/>
</dbReference>
<organism evidence="10 11">
    <name type="scientific">Candidatus Collierbacteria bacterium GW2011_GWC2_44_18</name>
    <dbReference type="NCBI Taxonomy" id="1618392"/>
    <lineage>
        <taxon>Bacteria</taxon>
        <taxon>Candidatus Collieribacteriota</taxon>
    </lineage>
</organism>
<keyword evidence="7" id="KW-0820">tRNA-binding</keyword>
<proteinExistence type="inferred from homology"/>
<evidence type="ECO:0000256" key="1">
    <source>
        <dbReference type="ARBA" id="ARBA00008080"/>
    </source>
</evidence>
<gene>
    <name evidence="7" type="primary">rpsM</name>
    <name evidence="10" type="ORF">UW41_C0002G0081</name>
</gene>
<evidence type="ECO:0000256" key="3">
    <source>
        <dbReference type="ARBA" id="ARBA00022884"/>
    </source>
</evidence>
<dbReference type="GO" id="GO:0003735">
    <property type="term" value="F:structural constituent of ribosome"/>
    <property type="evidence" value="ECO:0007669"/>
    <property type="project" value="InterPro"/>
</dbReference>
<feature type="compositionally biased region" description="Low complexity" evidence="9">
    <location>
        <begin position="123"/>
        <end position="143"/>
    </location>
</feature>
<dbReference type="PIRSF" id="PIRSF002134">
    <property type="entry name" value="Ribosomal_S13"/>
    <property type="match status" value="1"/>
</dbReference>
<evidence type="ECO:0000313" key="11">
    <source>
        <dbReference type="Proteomes" id="UP000034172"/>
    </source>
</evidence>
<dbReference type="Proteomes" id="UP000034172">
    <property type="component" value="Unassembled WGS sequence"/>
</dbReference>
<dbReference type="GO" id="GO:0015935">
    <property type="term" value="C:small ribosomal subunit"/>
    <property type="evidence" value="ECO:0007669"/>
    <property type="project" value="TreeGrafter"/>
</dbReference>
<dbReference type="InterPro" id="IPR027437">
    <property type="entry name" value="Rbsml_uS13_C"/>
</dbReference>
<name>A0A0G1HS91_9BACT</name>
<evidence type="ECO:0000256" key="9">
    <source>
        <dbReference type="SAM" id="MobiDB-lite"/>
    </source>
</evidence>
<comment type="caution">
    <text evidence="10">The sequence shown here is derived from an EMBL/GenBank/DDBJ whole genome shotgun (WGS) entry which is preliminary data.</text>
</comment>
<comment type="similarity">
    <text evidence="1 7 8">Belongs to the universal ribosomal protein uS13 family.</text>
</comment>
<dbReference type="GO" id="GO:0006412">
    <property type="term" value="P:translation"/>
    <property type="evidence" value="ECO:0007669"/>
    <property type="project" value="UniProtKB-UniRule"/>
</dbReference>
<feature type="region of interest" description="Disordered" evidence="9">
    <location>
        <begin position="92"/>
        <end position="143"/>
    </location>
</feature>
<dbReference type="GO" id="GO:0019843">
    <property type="term" value="F:rRNA binding"/>
    <property type="evidence" value="ECO:0007669"/>
    <property type="project" value="UniProtKB-UniRule"/>
</dbReference>
<dbReference type="NCBIfam" id="TIGR03631">
    <property type="entry name" value="uS13_bact"/>
    <property type="match status" value="1"/>
</dbReference>